<accession>A0ABN6FHA2</accession>
<dbReference type="InterPro" id="IPR009078">
    <property type="entry name" value="Ferritin-like_SF"/>
</dbReference>
<gene>
    <name evidence="3" type="ORF">SCMU_15720</name>
</gene>
<evidence type="ECO:0000259" key="2">
    <source>
        <dbReference type="Pfam" id="PF14530"/>
    </source>
</evidence>
<dbReference type="InterPro" id="IPR029447">
    <property type="entry name" value="DUF4439"/>
</dbReference>
<feature type="compositionally biased region" description="Low complexity" evidence="1">
    <location>
        <begin position="66"/>
        <end position="103"/>
    </location>
</feature>
<feature type="region of interest" description="Disordered" evidence="1">
    <location>
        <begin position="151"/>
        <end position="211"/>
    </location>
</feature>
<dbReference type="InterPro" id="IPR012347">
    <property type="entry name" value="Ferritin-like"/>
</dbReference>
<feature type="domain" description="DUF4439" evidence="2">
    <location>
        <begin position="216"/>
        <end position="345"/>
    </location>
</feature>
<name>A0ABN6FHA2_SINCY</name>
<organism evidence="3 4">
    <name type="scientific">Sinomonas cyclohexanicum</name>
    <name type="common">Corynebacterium cyclohexanicum</name>
    <dbReference type="NCBI Taxonomy" id="322009"/>
    <lineage>
        <taxon>Bacteria</taxon>
        <taxon>Bacillati</taxon>
        <taxon>Actinomycetota</taxon>
        <taxon>Actinomycetes</taxon>
        <taxon>Micrococcales</taxon>
        <taxon>Micrococcaceae</taxon>
        <taxon>Sinomonas</taxon>
    </lineage>
</organism>
<evidence type="ECO:0000313" key="3">
    <source>
        <dbReference type="EMBL" id="BCT75730.1"/>
    </source>
</evidence>
<dbReference type="Gene3D" id="1.20.1260.10">
    <property type="match status" value="1"/>
</dbReference>
<proteinExistence type="predicted"/>
<dbReference type="EMBL" id="AP024525">
    <property type="protein sequence ID" value="BCT75730.1"/>
    <property type="molecule type" value="Genomic_DNA"/>
</dbReference>
<feature type="region of interest" description="Disordered" evidence="1">
    <location>
        <begin position="63"/>
        <end position="103"/>
    </location>
</feature>
<keyword evidence="4" id="KW-1185">Reference proteome</keyword>
<dbReference type="Proteomes" id="UP001319861">
    <property type="component" value="Chromosome"/>
</dbReference>
<evidence type="ECO:0000313" key="4">
    <source>
        <dbReference type="Proteomes" id="UP001319861"/>
    </source>
</evidence>
<reference evidence="3 4" key="1">
    <citation type="journal article" date="2021" name="J. Biosci. Bioeng.">
        <title>Identification and characterization of a chc gene cluster responsible for the aromatization pathway of cyclohexanecarboxylate degradation in Sinomonas cyclohexanicum ATCC 51369.</title>
        <authorList>
            <person name="Yamamoto T."/>
            <person name="Hasegawa Y."/>
            <person name="Lau P.C.K."/>
            <person name="Iwaki H."/>
        </authorList>
    </citation>
    <scope>NUCLEOTIDE SEQUENCE [LARGE SCALE GENOMIC DNA]</scope>
    <source>
        <strain evidence="3 4">ATCC 51369</strain>
    </source>
</reference>
<sequence>MVAAPAPPEPMPTAGEAALLRAHDDAARLAQTAAALPVGASRTQGILSLQAQVLEASLPPRWATRAASPTPDSTGAAPTGTAATGTGATATASASASTPSGASAGSLARQLASQLAASAAARRADLEAVDGPTAALLASVATGQTLEAERLAPAASTPASQQGSPTGGAPTAAAGGAPSSAVPSSPAADTPSAAGTSAQAGTSANAAETPERAAFEAVQSAEQAAVWAYTVLAARSEAAARAADLAAADTHRARLGDLGALAGRAAVMLPAPAPGYALPADAGAPAQLAGLEDSAIAAWCALVGAVDPGLRASAADGLLESARRAAALAAGTADHGTTASAAFPGDLAAQGAAAH</sequence>
<dbReference type="SUPFAM" id="SSF47240">
    <property type="entry name" value="Ferritin-like"/>
    <property type="match status" value="1"/>
</dbReference>
<protein>
    <recommendedName>
        <fullName evidence="2">DUF4439 domain-containing protein</fullName>
    </recommendedName>
</protein>
<evidence type="ECO:0000256" key="1">
    <source>
        <dbReference type="SAM" id="MobiDB-lite"/>
    </source>
</evidence>
<dbReference type="Pfam" id="PF14530">
    <property type="entry name" value="DUF4439"/>
    <property type="match status" value="1"/>
</dbReference>
<feature type="compositionally biased region" description="Low complexity" evidence="1">
    <location>
        <begin position="163"/>
        <end position="207"/>
    </location>
</feature>